<dbReference type="Proteomes" id="UP000319818">
    <property type="component" value="Unassembled WGS sequence"/>
</dbReference>
<protein>
    <submittedName>
        <fullName evidence="2">Putative glycosyl hydrolase-like family 15 (GHL15) protein</fullName>
    </submittedName>
</protein>
<dbReference type="OrthoDB" id="3656692at2"/>
<evidence type="ECO:0000313" key="2">
    <source>
        <dbReference type="EMBL" id="TQM43094.1"/>
    </source>
</evidence>
<feature type="chain" id="PRO_5039627280" evidence="1">
    <location>
        <begin position="29"/>
        <end position="445"/>
    </location>
</feature>
<evidence type="ECO:0000256" key="1">
    <source>
        <dbReference type="SAM" id="SignalP"/>
    </source>
</evidence>
<sequence length="445" mass="48342">MKVGGARAPIAFLAVLAALLVSCAGTPAATPSTSTATATSLPFPRTATYWLEQNEIPSVEELARYDLVVIDSEWGHRLQRADFERLRALNPDIVLLAYVNLIDYRPELGSAGYYADRYALWQFRDSTTSTFPQQWLARTARGARVSEWPETVMANLADTAPRIDGRTYAEYAARWVVDQVWLTGLWDGVFLDVWGDRIYGASHSRWDVDGDGSDDPEDRIYGPGGPWERGITSAERIMRQAMPDALLIGNGERTLREGLLDGRVFESFADLGGGRNPASDIDGYLGAASSDGHRKPGLALNINVRRAQAGSPEEYRNARFFLTATLLQDGFWAPMGQHYGELAYYDELDGGGLGPGYLGAPLVANPAPEQLDAPFADGLGVVAQDVVRRDFEHGIVLNNAGTTARAVDLGGTFRHLAGRQDPATNDGSVVTTVTVPPGDGLILLR</sequence>
<comment type="caution">
    <text evidence="2">The sequence shown here is derived from an EMBL/GenBank/DDBJ whole genome shotgun (WGS) entry which is preliminary data.</text>
</comment>
<feature type="signal peptide" evidence="1">
    <location>
        <begin position="1"/>
        <end position="28"/>
    </location>
</feature>
<keyword evidence="2" id="KW-0378">Hydrolase</keyword>
<dbReference type="PROSITE" id="PS51257">
    <property type="entry name" value="PROKAR_LIPOPROTEIN"/>
    <property type="match status" value="1"/>
</dbReference>
<organism evidence="2 3">
    <name type="scientific">Pseudonocardia cypriaca</name>
    <dbReference type="NCBI Taxonomy" id="882449"/>
    <lineage>
        <taxon>Bacteria</taxon>
        <taxon>Bacillati</taxon>
        <taxon>Actinomycetota</taxon>
        <taxon>Actinomycetes</taxon>
        <taxon>Pseudonocardiales</taxon>
        <taxon>Pseudonocardiaceae</taxon>
        <taxon>Pseudonocardia</taxon>
    </lineage>
</organism>
<keyword evidence="3" id="KW-1185">Reference proteome</keyword>
<dbReference type="EMBL" id="VFPH01000001">
    <property type="protein sequence ID" value="TQM43094.1"/>
    <property type="molecule type" value="Genomic_DNA"/>
</dbReference>
<accession>A0A543GAR5</accession>
<dbReference type="RefSeq" id="WP_142096107.1">
    <property type="nucleotide sequence ID" value="NZ_VFPH01000001.1"/>
</dbReference>
<proteinExistence type="predicted"/>
<dbReference type="InterPro" id="IPR029455">
    <property type="entry name" value="GHL15"/>
</dbReference>
<dbReference type="Pfam" id="PF14885">
    <property type="entry name" value="GHL15"/>
    <property type="match status" value="1"/>
</dbReference>
<reference evidence="2 3" key="1">
    <citation type="submission" date="2019-06" db="EMBL/GenBank/DDBJ databases">
        <title>Sequencing the genomes of 1000 actinobacteria strains.</title>
        <authorList>
            <person name="Klenk H.-P."/>
        </authorList>
    </citation>
    <scope>NUCLEOTIDE SEQUENCE [LARGE SCALE GENOMIC DNA]</scope>
    <source>
        <strain evidence="2 3">DSM 45511</strain>
    </source>
</reference>
<dbReference type="GO" id="GO:0016787">
    <property type="term" value="F:hydrolase activity"/>
    <property type="evidence" value="ECO:0007669"/>
    <property type="project" value="UniProtKB-KW"/>
</dbReference>
<keyword evidence="1" id="KW-0732">Signal</keyword>
<name>A0A543GAR5_9PSEU</name>
<gene>
    <name evidence="2" type="ORF">FB388_0435</name>
</gene>
<dbReference type="AlphaFoldDB" id="A0A543GAR5"/>
<evidence type="ECO:0000313" key="3">
    <source>
        <dbReference type="Proteomes" id="UP000319818"/>
    </source>
</evidence>